<feature type="domain" description="VanZ-like" evidence="2">
    <location>
        <begin position="12"/>
        <end position="123"/>
    </location>
</feature>
<reference evidence="4" key="1">
    <citation type="journal article" date="2019" name="Int. J. Syst. Evol. Microbiol.">
        <title>The Global Catalogue of Microorganisms (GCM) 10K type strain sequencing project: providing services to taxonomists for standard genome sequencing and annotation.</title>
        <authorList>
            <consortium name="The Broad Institute Genomics Platform"/>
            <consortium name="The Broad Institute Genome Sequencing Center for Infectious Disease"/>
            <person name="Wu L."/>
            <person name="Ma J."/>
        </authorList>
    </citation>
    <scope>NUCLEOTIDE SEQUENCE [LARGE SCALE GENOMIC DNA]</scope>
    <source>
        <strain evidence="4">CCUG 57263</strain>
    </source>
</reference>
<dbReference type="PANTHER" id="PTHR28008">
    <property type="entry name" value="DOMAIN PROTEIN, PUTATIVE (AFU_ORTHOLOGUE AFUA_3G10980)-RELATED"/>
    <property type="match status" value="1"/>
</dbReference>
<accession>A0ABW3DC10</accession>
<gene>
    <name evidence="3" type="ORF">ACFQ03_11500</name>
</gene>
<dbReference type="Pfam" id="PF04892">
    <property type="entry name" value="VanZ"/>
    <property type="match status" value="1"/>
</dbReference>
<evidence type="ECO:0000256" key="1">
    <source>
        <dbReference type="SAM" id="Phobius"/>
    </source>
</evidence>
<keyword evidence="1" id="KW-0812">Transmembrane</keyword>
<dbReference type="RefSeq" id="WP_255453000.1">
    <property type="nucleotide sequence ID" value="NZ_JBHTIU010000036.1"/>
</dbReference>
<protein>
    <submittedName>
        <fullName evidence="3">VanZ family protein</fullName>
    </submittedName>
</protein>
<comment type="caution">
    <text evidence="3">The sequence shown here is derived from an EMBL/GenBank/DDBJ whole genome shotgun (WGS) entry which is preliminary data.</text>
</comment>
<dbReference type="InterPro" id="IPR006976">
    <property type="entry name" value="VanZ-like"/>
</dbReference>
<evidence type="ECO:0000259" key="2">
    <source>
        <dbReference type="Pfam" id="PF04892"/>
    </source>
</evidence>
<feature type="transmembrane region" description="Helical" evidence="1">
    <location>
        <begin position="45"/>
        <end position="65"/>
    </location>
</feature>
<dbReference type="NCBIfam" id="NF037970">
    <property type="entry name" value="vanZ_1"/>
    <property type="match status" value="1"/>
</dbReference>
<keyword evidence="1" id="KW-1133">Transmembrane helix</keyword>
<name>A0ABW3DC10_9BACL</name>
<organism evidence="3 4">
    <name type="scientific">Paenibacillus residui</name>
    <dbReference type="NCBI Taxonomy" id="629724"/>
    <lineage>
        <taxon>Bacteria</taxon>
        <taxon>Bacillati</taxon>
        <taxon>Bacillota</taxon>
        <taxon>Bacilli</taxon>
        <taxon>Bacillales</taxon>
        <taxon>Paenibacillaceae</taxon>
        <taxon>Paenibacillus</taxon>
    </lineage>
</organism>
<dbReference type="EMBL" id="JBHTIU010000036">
    <property type="protein sequence ID" value="MFD0869779.1"/>
    <property type="molecule type" value="Genomic_DNA"/>
</dbReference>
<proteinExistence type="predicted"/>
<keyword evidence="4" id="KW-1185">Reference proteome</keyword>
<evidence type="ECO:0000313" key="4">
    <source>
        <dbReference type="Proteomes" id="UP001597120"/>
    </source>
</evidence>
<sequence length="139" mass="16146">MNRQFWIRWTPAIIWMAVIFYSSSRTGSSMNKLLPFFQKFIPSMQSFDWGHFIAYFILALTYLWALDDGRPSWKIKAAVIGLCVLYGATDEFHQLFVDGRQSDWKDIRNDGIGAAIAMLLISIKPVYRQYAKLPHSKKC</sequence>
<dbReference type="PANTHER" id="PTHR28008:SF1">
    <property type="entry name" value="DOMAIN PROTEIN, PUTATIVE (AFU_ORTHOLOGUE AFUA_3G10980)-RELATED"/>
    <property type="match status" value="1"/>
</dbReference>
<feature type="transmembrane region" description="Helical" evidence="1">
    <location>
        <begin position="6"/>
        <end position="24"/>
    </location>
</feature>
<keyword evidence="1" id="KW-0472">Membrane</keyword>
<dbReference type="Proteomes" id="UP001597120">
    <property type="component" value="Unassembled WGS sequence"/>
</dbReference>
<evidence type="ECO:0000313" key="3">
    <source>
        <dbReference type="EMBL" id="MFD0869779.1"/>
    </source>
</evidence>